<organism evidence="6 7">
    <name type="scientific">Desulfuromonas soudanensis</name>
    <dbReference type="NCBI Taxonomy" id="1603606"/>
    <lineage>
        <taxon>Bacteria</taxon>
        <taxon>Pseudomonadati</taxon>
        <taxon>Thermodesulfobacteriota</taxon>
        <taxon>Desulfuromonadia</taxon>
        <taxon>Desulfuromonadales</taxon>
        <taxon>Desulfuromonadaceae</taxon>
        <taxon>Desulfuromonas</taxon>
    </lineage>
</organism>
<dbReference type="SMART" id="SM00478">
    <property type="entry name" value="ENDO3c"/>
    <property type="match status" value="1"/>
</dbReference>
<evidence type="ECO:0000256" key="4">
    <source>
        <dbReference type="ARBA" id="ARBA00023014"/>
    </source>
</evidence>
<dbReference type="EMBL" id="CP010802">
    <property type="protein sequence ID" value="ALC15279.1"/>
    <property type="molecule type" value="Genomic_DNA"/>
</dbReference>
<dbReference type="Gene3D" id="1.10.1670.10">
    <property type="entry name" value="Helix-hairpin-Helix base-excision DNA repair enzymes (C-terminal)"/>
    <property type="match status" value="1"/>
</dbReference>
<keyword evidence="6" id="KW-0540">Nuclease</keyword>
<protein>
    <submittedName>
        <fullName evidence="6">Endonuclease III-like protein</fullName>
    </submittedName>
</protein>
<keyword evidence="7" id="KW-1185">Reference proteome</keyword>
<name>A0A0M3QEY2_9BACT</name>
<evidence type="ECO:0000259" key="5">
    <source>
        <dbReference type="SMART" id="SM00478"/>
    </source>
</evidence>
<dbReference type="GO" id="GO:0006284">
    <property type="term" value="P:base-excision repair"/>
    <property type="evidence" value="ECO:0007669"/>
    <property type="project" value="InterPro"/>
</dbReference>
<dbReference type="OrthoDB" id="9802365at2"/>
<accession>A0A0M3QEY2</accession>
<dbReference type="STRING" id="1603606.DSOUD_0488"/>
<dbReference type="GO" id="GO:0051539">
    <property type="term" value="F:4 iron, 4 sulfur cluster binding"/>
    <property type="evidence" value="ECO:0007669"/>
    <property type="project" value="UniProtKB-KW"/>
</dbReference>
<dbReference type="Gene3D" id="1.10.340.30">
    <property type="entry name" value="Hypothetical protein, domain 2"/>
    <property type="match status" value="1"/>
</dbReference>
<dbReference type="PATRIC" id="fig|1603606.3.peg.529"/>
<keyword evidence="1" id="KW-0004">4Fe-4S</keyword>
<dbReference type="Proteomes" id="UP000057158">
    <property type="component" value="Chromosome"/>
</dbReference>
<keyword evidence="4" id="KW-0411">Iron-sulfur</keyword>
<dbReference type="GO" id="GO:0046872">
    <property type="term" value="F:metal ion binding"/>
    <property type="evidence" value="ECO:0007669"/>
    <property type="project" value="UniProtKB-KW"/>
</dbReference>
<dbReference type="PIRSF" id="PIRSF001435">
    <property type="entry name" value="Nth"/>
    <property type="match status" value="1"/>
</dbReference>
<feature type="domain" description="HhH-GPD" evidence="5">
    <location>
        <begin position="36"/>
        <end position="195"/>
    </location>
</feature>
<sequence length="222" mass="24498">MKNKLYDIFHRLAAHFGPLHWWPAETPFEVVIGAFLTQNTAWRNVEQAIANLRQASALEPASLLALPRGLLETLIRPAGFFRQKAENLQSFAEILCHRYGGDLAALLAGDLDGVRGALLSLRGVGPETADAILLYAGKRPSFVVDAYTRRLFTRLGLLKGSEGYEAIRTLFMDNLPHEVDLFNEYHALIVEECKTFCRKGAPSCPPCPLLACCPYGQSAVAL</sequence>
<keyword evidence="3" id="KW-0408">Iron</keyword>
<keyword evidence="6" id="KW-0378">Hydrolase</keyword>
<dbReference type="InterPro" id="IPR011257">
    <property type="entry name" value="DNA_glycosylase"/>
</dbReference>
<evidence type="ECO:0000256" key="1">
    <source>
        <dbReference type="ARBA" id="ARBA00022485"/>
    </source>
</evidence>
<dbReference type="PANTHER" id="PTHR10359:SF19">
    <property type="entry name" value="DNA REPAIR GLYCOSYLASE MJ1434-RELATED"/>
    <property type="match status" value="1"/>
</dbReference>
<proteinExistence type="predicted"/>
<keyword evidence="2" id="KW-0479">Metal-binding</keyword>
<evidence type="ECO:0000256" key="3">
    <source>
        <dbReference type="ARBA" id="ARBA00023004"/>
    </source>
</evidence>
<dbReference type="CDD" id="cd00056">
    <property type="entry name" value="ENDO3c"/>
    <property type="match status" value="1"/>
</dbReference>
<dbReference type="SUPFAM" id="SSF48150">
    <property type="entry name" value="DNA-glycosylase"/>
    <property type="match status" value="1"/>
</dbReference>
<dbReference type="PANTHER" id="PTHR10359">
    <property type="entry name" value="A/G-SPECIFIC ADENINE GLYCOSYLASE/ENDONUCLEASE III"/>
    <property type="match status" value="1"/>
</dbReference>
<dbReference type="KEGG" id="des:DSOUD_0488"/>
<dbReference type="GO" id="GO:0004519">
    <property type="term" value="F:endonuclease activity"/>
    <property type="evidence" value="ECO:0007669"/>
    <property type="project" value="UniProtKB-KW"/>
</dbReference>
<reference evidence="6 7" key="1">
    <citation type="submission" date="2015-07" db="EMBL/GenBank/DDBJ databases">
        <title>Isolation and Genomic Characterization of a Novel Halophilic Metal-Reducing Deltaproteobacterium from the Deep Subsurface.</title>
        <authorList>
            <person name="Badalamenti J.P."/>
            <person name="Summers Z.M."/>
            <person name="Gralnick J.A."/>
            <person name="Bond D.R."/>
        </authorList>
    </citation>
    <scope>NUCLEOTIDE SEQUENCE [LARGE SCALE GENOMIC DNA]</scope>
    <source>
        <strain evidence="6 7">WTL</strain>
    </source>
</reference>
<dbReference type="InterPro" id="IPR023170">
    <property type="entry name" value="HhH_base_excis_C"/>
</dbReference>
<dbReference type="AlphaFoldDB" id="A0A0M3QEY2"/>
<dbReference type="Pfam" id="PF00730">
    <property type="entry name" value="HhH-GPD"/>
    <property type="match status" value="1"/>
</dbReference>
<dbReference type="RefSeq" id="WP_053549503.1">
    <property type="nucleotide sequence ID" value="NZ_CP010802.1"/>
</dbReference>
<evidence type="ECO:0000313" key="6">
    <source>
        <dbReference type="EMBL" id="ALC15279.1"/>
    </source>
</evidence>
<dbReference type="InterPro" id="IPR003265">
    <property type="entry name" value="HhH-GPD_domain"/>
</dbReference>
<evidence type="ECO:0000256" key="2">
    <source>
        <dbReference type="ARBA" id="ARBA00022723"/>
    </source>
</evidence>
<keyword evidence="6" id="KW-0255">Endonuclease</keyword>
<evidence type="ECO:0000313" key="7">
    <source>
        <dbReference type="Proteomes" id="UP000057158"/>
    </source>
</evidence>
<gene>
    <name evidence="6" type="primary">nth</name>
    <name evidence="6" type="ORF">DSOUD_0488</name>
</gene>